<feature type="compositionally biased region" description="Low complexity" evidence="1">
    <location>
        <begin position="1"/>
        <end position="16"/>
    </location>
</feature>
<reference evidence="2" key="1">
    <citation type="submission" date="2019-10" db="EMBL/GenBank/DDBJ databases">
        <title>The sequence and de novo assembly of the wild yak genome.</title>
        <authorList>
            <person name="Liu Y."/>
        </authorList>
    </citation>
    <scope>NUCLEOTIDE SEQUENCE [LARGE SCALE GENOMIC DNA]</scope>
    <source>
        <strain evidence="2">WY2019</strain>
    </source>
</reference>
<name>A0A6B0RV81_9CETA</name>
<protein>
    <submittedName>
        <fullName evidence="2">Uncharacterized protein</fullName>
    </submittedName>
</protein>
<gene>
    <name evidence="2" type="ORF">E5288_WYG019697</name>
</gene>
<proteinExistence type="predicted"/>
<accession>A0A6B0RV81</accession>
<comment type="caution">
    <text evidence="2">The sequence shown here is derived from an EMBL/GenBank/DDBJ whole genome shotgun (WGS) entry which is preliminary data.</text>
</comment>
<feature type="region of interest" description="Disordered" evidence="1">
    <location>
        <begin position="1"/>
        <end position="24"/>
    </location>
</feature>
<evidence type="ECO:0000313" key="2">
    <source>
        <dbReference type="EMBL" id="MXQ93071.1"/>
    </source>
</evidence>
<dbReference type="AlphaFoldDB" id="A0A6B0RV81"/>
<keyword evidence="3" id="KW-1185">Reference proteome</keyword>
<evidence type="ECO:0000256" key="1">
    <source>
        <dbReference type="SAM" id="MobiDB-lite"/>
    </source>
</evidence>
<evidence type="ECO:0000313" key="3">
    <source>
        <dbReference type="Proteomes" id="UP000322234"/>
    </source>
</evidence>
<dbReference type="Proteomes" id="UP000322234">
    <property type="component" value="Unassembled WGS sequence"/>
</dbReference>
<sequence length="118" mass="12650">MARARSAGAAALSHSGPGPPKQGLVRRLELSRSPAGCHGGASSLWLPGSRNVHRNMARLPHFCPEPSPGNPRFQGKLSCKQHTQNDASTLTQVIRSLGLGFSRGSPYPELRARPARHQ</sequence>
<dbReference type="EMBL" id="VBQZ03000090">
    <property type="protein sequence ID" value="MXQ93071.1"/>
    <property type="molecule type" value="Genomic_DNA"/>
</dbReference>
<organism evidence="2 3">
    <name type="scientific">Bos mutus</name>
    <name type="common">wild yak</name>
    <dbReference type="NCBI Taxonomy" id="72004"/>
    <lineage>
        <taxon>Eukaryota</taxon>
        <taxon>Metazoa</taxon>
        <taxon>Chordata</taxon>
        <taxon>Craniata</taxon>
        <taxon>Vertebrata</taxon>
        <taxon>Euteleostomi</taxon>
        <taxon>Mammalia</taxon>
        <taxon>Eutheria</taxon>
        <taxon>Laurasiatheria</taxon>
        <taxon>Artiodactyla</taxon>
        <taxon>Ruminantia</taxon>
        <taxon>Pecora</taxon>
        <taxon>Bovidae</taxon>
        <taxon>Bovinae</taxon>
        <taxon>Bos</taxon>
    </lineage>
</organism>